<feature type="region of interest" description="Disordered" evidence="1">
    <location>
        <begin position="92"/>
        <end position="113"/>
    </location>
</feature>
<comment type="caution">
    <text evidence="4">The sequence shown here is derived from an EMBL/GenBank/DDBJ whole genome shotgun (WGS) entry which is preliminary data.</text>
</comment>
<dbReference type="Gene3D" id="3.40.50.10140">
    <property type="entry name" value="Toll/interleukin-1 receptor homology (TIR) domain"/>
    <property type="match status" value="1"/>
</dbReference>
<proteinExistence type="predicted"/>
<dbReference type="SUPFAM" id="SSF52200">
    <property type="entry name" value="Toll/Interleukin receptor TIR domain"/>
    <property type="match status" value="1"/>
</dbReference>
<feature type="region of interest" description="Disordered" evidence="1">
    <location>
        <begin position="308"/>
        <end position="332"/>
    </location>
</feature>
<protein>
    <recommendedName>
        <fullName evidence="6">TIR domain-containing protein</fullName>
    </recommendedName>
</protein>
<dbReference type="AlphaFoldDB" id="A0A1S1QBQ1"/>
<feature type="domain" description="TIR" evidence="2">
    <location>
        <begin position="343"/>
        <end position="462"/>
    </location>
</feature>
<dbReference type="InterPro" id="IPR035897">
    <property type="entry name" value="Toll_tir_struct_dom_sf"/>
</dbReference>
<keyword evidence="5" id="KW-1185">Reference proteome</keyword>
<dbReference type="SUPFAM" id="SSF55073">
    <property type="entry name" value="Nucleotide cyclase"/>
    <property type="match status" value="1"/>
</dbReference>
<dbReference type="InterPro" id="IPR029787">
    <property type="entry name" value="Nucleotide_cyclase"/>
</dbReference>
<dbReference type="EMBL" id="MBLM01000160">
    <property type="protein sequence ID" value="OHV29674.1"/>
    <property type="molecule type" value="Genomic_DNA"/>
</dbReference>
<dbReference type="Pfam" id="PF19955">
    <property type="entry name" value="EAD1"/>
    <property type="match status" value="1"/>
</dbReference>
<sequence length="489" mass="52387">MEDVAELANVFYEPRAADQLLAQAGFSRGALPAGYTAAARWEAVNDALGDGLVEGGRLRILELAQRLYPANTVFGAGLAEARRAEVRLTAGDADADADARPTRPESRHGTRGRLPLPGTVIVLDAVGYSRNGVMVQLGIRDGLRDIVNDALADARIPASAVTRQDTGDGLVAVVSGDVPKAVIAADFVEEVRRGLRSYNRTRTTSGRIRLRLSLHHGDVVKDRTGWAGDAVIVGCRLIDSPPIRAVFTANPSVNLAVIMSSEFYGDTTAQELLGLDPGAYREVDVRVPKFSGTAWLTVPGERLWTLEAPDDGDGIPAPTPATSTAGAGSGDTLPDNAVRWDFLIAAAEEDEGWGAWIAHALEKDKAYKVHIETWDIQAADNVTWQLQEAMAVAERTIVIVSANLAAHPRAQAVWMEAWRNDPAGQGRSVVPVIVGDYQPAGLLAGIKPIRLSGTDSGTDEKELREQIQRVVDGHYRPPTQPPYPGVTNT</sequence>
<evidence type="ECO:0000259" key="3">
    <source>
        <dbReference type="Pfam" id="PF19955"/>
    </source>
</evidence>
<evidence type="ECO:0000313" key="4">
    <source>
        <dbReference type="EMBL" id="OHV29674.1"/>
    </source>
</evidence>
<evidence type="ECO:0000256" key="1">
    <source>
        <dbReference type="SAM" id="MobiDB-lite"/>
    </source>
</evidence>
<dbReference type="Proteomes" id="UP000179627">
    <property type="component" value="Unassembled WGS sequence"/>
</dbReference>
<dbReference type="Gene3D" id="3.30.70.1230">
    <property type="entry name" value="Nucleotide cyclase"/>
    <property type="match status" value="1"/>
</dbReference>
<dbReference type="InterPro" id="IPR000157">
    <property type="entry name" value="TIR_dom"/>
</dbReference>
<evidence type="ECO:0000313" key="5">
    <source>
        <dbReference type="Proteomes" id="UP000179627"/>
    </source>
</evidence>
<gene>
    <name evidence="4" type="ORF">CC117_28750</name>
</gene>
<dbReference type="GO" id="GO:0007165">
    <property type="term" value="P:signal transduction"/>
    <property type="evidence" value="ECO:0007669"/>
    <property type="project" value="InterPro"/>
</dbReference>
<reference evidence="5" key="1">
    <citation type="submission" date="2016-07" db="EMBL/GenBank/DDBJ databases">
        <title>Sequence Frankia sp. strain CcI1.17.</title>
        <authorList>
            <person name="Ghodhbane-Gtari F."/>
            <person name="Swanson E."/>
            <person name="Gueddou A."/>
            <person name="Morris K."/>
            <person name="Hezbri K."/>
            <person name="Ktari A."/>
            <person name="Nouioui I."/>
            <person name="Abebe-Akele F."/>
            <person name="Simpson S."/>
            <person name="Thomas K."/>
            <person name="Gtari M."/>
            <person name="Tisa L.S."/>
            <person name="Hurst S."/>
        </authorList>
    </citation>
    <scope>NUCLEOTIDE SEQUENCE [LARGE SCALE GENOMIC DNA]</scope>
    <source>
        <strain evidence="5">Cc1.17</strain>
    </source>
</reference>
<feature type="domain" description="Effector-associated" evidence="3">
    <location>
        <begin position="5"/>
        <end position="79"/>
    </location>
</feature>
<evidence type="ECO:0000259" key="2">
    <source>
        <dbReference type="Pfam" id="PF13676"/>
    </source>
</evidence>
<organism evidence="4 5">
    <name type="scientific">Parafrankia colletiae</name>
    <dbReference type="NCBI Taxonomy" id="573497"/>
    <lineage>
        <taxon>Bacteria</taxon>
        <taxon>Bacillati</taxon>
        <taxon>Actinomycetota</taxon>
        <taxon>Actinomycetes</taxon>
        <taxon>Frankiales</taxon>
        <taxon>Frankiaceae</taxon>
        <taxon>Parafrankia</taxon>
    </lineage>
</organism>
<dbReference type="Pfam" id="PF13676">
    <property type="entry name" value="TIR_2"/>
    <property type="match status" value="1"/>
</dbReference>
<accession>A0A1S1QBQ1</accession>
<dbReference type="InterPro" id="IPR045430">
    <property type="entry name" value="EAD1"/>
</dbReference>
<name>A0A1S1QBQ1_9ACTN</name>
<evidence type="ECO:0008006" key="6">
    <source>
        <dbReference type="Google" id="ProtNLM"/>
    </source>
</evidence>
<feature type="compositionally biased region" description="Basic and acidic residues" evidence="1">
    <location>
        <begin position="97"/>
        <end position="108"/>
    </location>
</feature>